<organism evidence="1 2">
    <name type="scientific">Maribacter flavus</name>
    <dbReference type="NCBI Taxonomy" id="1658664"/>
    <lineage>
        <taxon>Bacteria</taxon>
        <taxon>Pseudomonadati</taxon>
        <taxon>Bacteroidota</taxon>
        <taxon>Flavobacteriia</taxon>
        <taxon>Flavobacteriales</taxon>
        <taxon>Flavobacteriaceae</taxon>
        <taxon>Maribacter</taxon>
    </lineage>
</organism>
<dbReference type="Pfam" id="PF13591">
    <property type="entry name" value="MerR_2"/>
    <property type="match status" value="1"/>
</dbReference>
<accession>A0A5B2TRN6</accession>
<proteinExistence type="predicted"/>
<dbReference type="Gene3D" id="1.10.1660.10">
    <property type="match status" value="1"/>
</dbReference>
<reference evidence="1 2" key="1">
    <citation type="submission" date="2019-09" db="EMBL/GenBank/DDBJ databases">
        <authorList>
            <person name="Khan S.A."/>
            <person name="Jeon C.O."/>
            <person name="Chun B.H."/>
            <person name="Jeong S.E."/>
        </authorList>
    </citation>
    <scope>NUCLEOTIDE SEQUENCE [LARGE SCALE GENOMIC DNA]</scope>
    <source>
        <strain evidence="1 2">KCTC 42508</strain>
    </source>
</reference>
<evidence type="ECO:0000313" key="2">
    <source>
        <dbReference type="Proteomes" id="UP000323188"/>
    </source>
</evidence>
<sequence>MEKATYIFIEEFCNHHNIEVSLVHRLVEFEILTIEKKEEKEMIRISELPKLEKMVRLHQELEINPEGLQAIHHLLIQVTNLQDEVKLLRRKLHRFEN</sequence>
<evidence type="ECO:0000313" key="1">
    <source>
        <dbReference type="EMBL" id="KAA2217226.1"/>
    </source>
</evidence>
<gene>
    <name evidence="1" type="ORF">F0361_14815</name>
</gene>
<dbReference type="EMBL" id="VUOE01000002">
    <property type="protein sequence ID" value="KAA2217226.1"/>
    <property type="molecule type" value="Genomic_DNA"/>
</dbReference>
<comment type="caution">
    <text evidence="1">The sequence shown here is derived from an EMBL/GenBank/DDBJ whole genome shotgun (WGS) entry which is preliminary data.</text>
</comment>
<dbReference type="AlphaFoldDB" id="A0A5B2TRN6"/>
<dbReference type="Proteomes" id="UP000323188">
    <property type="component" value="Unassembled WGS sequence"/>
</dbReference>
<dbReference type="RefSeq" id="WP_154919713.1">
    <property type="nucleotide sequence ID" value="NZ_VUOE01000002.1"/>
</dbReference>
<protein>
    <submittedName>
        <fullName evidence="1">MerR family transcriptional regulator</fullName>
    </submittedName>
</protein>
<name>A0A5B2TRN6_9FLAO</name>